<dbReference type="Proteomes" id="UP001501116">
    <property type="component" value="Unassembled WGS sequence"/>
</dbReference>
<keyword evidence="2" id="KW-1185">Reference proteome</keyword>
<organism evidence="1 2">
    <name type="scientific">Amycolatopsis minnesotensis</name>
    <dbReference type="NCBI Taxonomy" id="337894"/>
    <lineage>
        <taxon>Bacteria</taxon>
        <taxon>Bacillati</taxon>
        <taxon>Actinomycetota</taxon>
        <taxon>Actinomycetes</taxon>
        <taxon>Pseudonocardiales</taxon>
        <taxon>Pseudonocardiaceae</taxon>
        <taxon>Amycolatopsis</taxon>
    </lineage>
</organism>
<accession>A0ABN2Q9I8</accession>
<sequence>MLVVSLAACGRAAEPAAATWTTSAAQVTGARPGPAPNTAVLEVVLPAGGEDCAKDLRVEMLTEENGTVHANVVFSSRSSSAVGACPAKVRAETTLSTPGPLGDRPLMLNSMDVWHRLGATYGRCDEHLGCAPPADHCAEAWIDKTTFDADVPVKHLNGARDVRACDGTWLVLDLNRHVGGCPPADGVPACSATGTANRVVYRWNGTHWGSVAGVKGAGCDEIKTRLPEFPSVLCDRLPSP</sequence>
<reference evidence="1 2" key="1">
    <citation type="journal article" date="2019" name="Int. J. Syst. Evol. Microbiol.">
        <title>The Global Catalogue of Microorganisms (GCM) 10K type strain sequencing project: providing services to taxonomists for standard genome sequencing and annotation.</title>
        <authorList>
            <consortium name="The Broad Institute Genomics Platform"/>
            <consortium name="The Broad Institute Genome Sequencing Center for Infectious Disease"/>
            <person name="Wu L."/>
            <person name="Ma J."/>
        </authorList>
    </citation>
    <scope>NUCLEOTIDE SEQUENCE [LARGE SCALE GENOMIC DNA]</scope>
    <source>
        <strain evidence="1 2">JCM 14545</strain>
    </source>
</reference>
<dbReference type="EMBL" id="BAAANN010000004">
    <property type="protein sequence ID" value="GAA1945911.1"/>
    <property type="molecule type" value="Genomic_DNA"/>
</dbReference>
<name>A0ABN2Q9I8_9PSEU</name>
<protein>
    <submittedName>
        <fullName evidence="1">Uncharacterized protein</fullName>
    </submittedName>
</protein>
<proteinExistence type="predicted"/>
<comment type="caution">
    <text evidence="1">The sequence shown here is derived from an EMBL/GenBank/DDBJ whole genome shotgun (WGS) entry which is preliminary data.</text>
</comment>
<evidence type="ECO:0000313" key="1">
    <source>
        <dbReference type="EMBL" id="GAA1945911.1"/>
    </source>
</evidence>
<gene>
    <name evidence="1" type="ORF">GCM10009754_12200</name>
</gene>
<evidence type="ECO:0000313" key="2">
    <source>
        <dbReference type="Proteomes" id="UP001501116"/>
    </source>
</evidence>